<name>A0A2P2P0P9_RHIMU</name>
<evidence type="ECO:0000313" key="1">
    <source>
        <dbReference type="EMBL" id="MBX48315.1"/>
    </source>
</evidence>
<dbReference type="EMBL" id="GGEC01067831">
    <property type="protein sequence ID" value="MBX48315.1"/>
    <property type="molecule type" value="Transcribed_RNA"/>
</dbReference>
<dbReference type="AlphaFoldDB" id="A0A2P2P0P9"/>
<organism evidence="1">
    <name type="scientific">Rhizophora mucronata</name>
    <name type="common">Asiatic mangrove</name>
    <dbReference type="NCBI Taxonomy" id="61149"/>
    <lineage>
        <taxon>Eukaryota</taxon>
        <taxon>Viridiplantae</taxon>
        <taxon>Streptophyta</taxon>
        <taxon>Embryophyta</taxon>
        <taxon>Tracheophyta</taxon>
        <taxon>Spermatophyta</taxon>
        <taxon>Magnoliopsida</taxon>
        <taxon>eudicotyledons</taxon>
        <taxon>Gunneridae</taxon>
        <taxon>Pentapetalae</taxon>
        <taxon>rosids</taxon>
        <taxon>fabids</taxon>
        <taxon>Malpighiales</taxon>
        <taxon>Rhizophoraceae</taxon>
        <taxon>Rhizophora</taxon>
    </lineage>
</organism>
<accession>A0A2P2P0P9</accession>
<proteinExistence type="predicted"/>
<sequence>MLLFLSKPLNSFRQTTFWRYKSGLMVNTQISI</sequence>
<reference evidence="1" key="1">
    <citation type="submission" date="2018-02" db="EMBL/GenBank/DDBJ databases">
        <title>Rhizophora mucronata_Transcriptome.</title>
        <authorList>
            <person name="Meera S.P."/>
            <person name="Sreeshan A."/>
            <person name="Augustine A."/>
        </authorList>
    </citation>
    <scope>NUCLEOTIDE SEQUENCE</scope>
    <source>
        <tissue evidence="1">Leaf</tissue>
    </source>
</reference>
<protein>
    <submittedName>
        <fullName evidence="1">Uncharacterized protein</fullName>
    </submittedName>
</protein>